<proteinExistence type="predicted"/>
<organism evidence="2 3">
    <name type="scientific">Volvox africanus</name>
    <dbReference type="NCBI Taxonomy" id="51714"/>
    <lineage>
        <taxon>Eukaryota</taxon>
        <taxon>Viridiplantae</taxon>
        <taxon>Chlorophyta</taxon>
        <taxon>core chlorophytes</taxon>
        <taxon>Chlorophyceae</taxon>
        <taxon>CS clade</taxon>
        <taxon>Chlamydomonadales</taxon>
        <taxon>Volvocaceae</taxon>
        <taxon>Volvox</taxon>
    </lineage>
</organism>
<sequence length="125" mass="14104">MMSSKKNTKLSTLYRSVKATSAPSYDKTKQKKRRREECEVPAPEVVARSKGDGAISRADLSEDEQKLRRFDLQSKFGPCAGITRLERWERAKKFGLNPPMEIRDIIMALGGAGSSADCCIWHERI</sequence>
<evidence type="ECO:0000256" key="1">
    <source>
        <dbReference type="SAM" id="MobiDB-lite"/>
    </source>
</evidence>
<evidence type="ECO:0000313" key="2">
    <source>
        <dbReference type="EMBL" id="GLI70878.1"/>
    </source>
</evidence>
<dbReference type="EMBL" id="BSDZ01000101">
    <property type="protein sequence ID" value="GLI70878.1"/>
    <property type="molecule type" value="Genomic_DNA"/>
</dbReference>
<reference evidence="2 3" key="1">
    <citation type="journal article" date="2023" name="IScience">
        <title>Expanded male sex-determining region conserved during the evolution of homothallism in the green alga Volvox.</title>
        <authorList>
            <person name="Yamamoto K."/>
            <person name="Matsuzaki R."/>
            <person name="Mahakham W."/>
            <person name="Heman W."/>
            <person name="Sekimoto H."/>
            <person name="Kawachi M."/>
            <person name="Minakuchi Y."/>
            <person name="Toyoda A."/>
            <person name="Nozaki H."/>
        </authorList>
    </citation>
    <scope>NUCLEOTIDE SEQUENCE [LARGE SCALE GENOMIC DNA]</scope>
    <source>
        <strain evidence="2 3">NIES-4468</strain>
    </source>
</reference>
<evidence type="ECO:0008006" key="4">
    <source>
        <dbReference type="Google" id="ProtNLM"/>
    </source>
</evidence>
<gene>
    <name evidence="2" type="ORF">VaNZ11_015899</name>
</gene>
<name>A0ABQ5SLJ9_9CHLO</name>
<dbReference type="Proteomes" id="UP001165090">
    <property type="component" value="Unassembled WGS sequence"/>
</dbReference>
<dbReference type="Pfam" id="PF04081">
    <property type="entry name" value="DNA_pol_delta_4"/>
    <property type="match status" value="1"/>
</dbReference>
<keyword evidence="3" id="KW-1185">Reference proteome</keyword>
<dbReference type="PANTHER" id="PTHR14303">
    <property type="entry name" value="DNA POLYMERASE DELTA SUBUNIT 4"/>
    <property type="match status" value="1"/>
</dbReference>
<dbReference type="PANTHER" id="PTHR14303:SF0">
    <property type="entry name" value="DNA POLYMERASE DELTA SUBUNIT 4"/>
    <property type="match status" value="1"/>
</dbReference>
<protein>
    <recommendedName>
        <fullName evidence="4">DNA polymerase delta subunit 4</fullName>
    </recommendedName>
</protein>
<accession>A0ABQ5SLJ9</accession>
<feature type="region of interest" description="Disordered" evidence="1">
    <location>
        <begin position="20"/>
        <end position="46"/>
    </location>
</feature>
<evidence type="ECO:0000313" key="3">
    <source>
        <dbReference type="Proteomes" id="UP001165090"/>
    </source>
</evidence>
<dbReference type="InterPro" id="IPR007218">
    <property type="entry name" value="DNA_pol_delta_4"/>
</dbReference>
<comment type="caution">
    <text evidence="2">The sequence shown here is derived from an EMBL/GenBank/DDBJ whole genome shotgun (WGS) entry which is preliminary data.</text>
</comment>